<name>A0A8J2LPG2_9HEXA</name>
<gene>
    <name evidence="3" type="ORF">AFUS01_LOCUS36962</name>
</gene>
<dbReference type="PANTHER" id="PTHR14340:SF9">
    <property type="entry name" value="FIBRONECTIN TYPE-III DOMAIN-CONTAINING PROTEIN"/>
    <property type="match status" value="1"/>
</dbReference>
<dbReference type="InterPro" id="IPR013098">
    <property type="entry name" value="Ig_I-set"/>
</dbReference>
<dbReference type="PANTHER" id="PTHR14340">
    <property type="entry name" value="MICROFIBRIL-ASSOCIATED GLYCOPROTEIN 3"/>
    <property type="match status" value="1"/>
</dbReference>
<dbReference type="GO" id="GO:0009653">
    <property type="term" value="P:anatomical structure morphogenesis"/>
    <property type="evidence" value="ECO:0007669"/>
    <property type="project" value="UniProtKB-ARBA"/>
</dbReference>
<proteinExistence type="predicted"/>
<dbReference type="Pfam" id="PF00041">
    <property type="entry name" value="fn3"/>
    <property type="match status" value="1"/>
</dbReference>
<protein>
    <recommendedName>
        <fullName evidence="2">Fibronectin type-III domain-containing protein</fullName>
    </recommendedName>
</protein>
<keyword evidence="1" id="KW-0393">Immunoglobulin domain</keyword>
<dbReference type="AlphaFoldDB" id="A0A8J2LPG2"/>
<evidence type="ECO:0000313" key="4">
    <source>
        <dbReference type="Proteomes" id="UP000708208"/>
    </source>
</evidence>
<sequence>MVTWESILEVKNVDIKDYGSYECIAKNSMGDEKHVITFNVSSIPEAPLGLHVQNFTHDSVTLTWIPGFDGGSQQTFRIRYWKSDSDYLRTVDVSPRNTTVYTVAPLALGTEYSFSICAFNSLGESNYTGEIVRQETS</sequence>
<dbReference type="Pfam" id="PF07679">
    <property type="entry name" value="I-set"/>
    <property type="match status" value="1"/>
</dbReference>
<dbReference type="OrthoDB" id="10028801at2759"/>
<dbReference type="SMART" id="SM00060">
    <property type="entry name" value="FN3"/>
    <property type="match status" value="1"/>
</dbReference>
<feature type="non-terminal residue" evidence="3">
    <location>
        <position position="137"/>
    </location>
</feature>
<dbReference type="EMBL" id="CAJVCH010541673">
    <property type="protein sequence ID" value="CAG7826939.1"/>
    <property type="molecule type" value="Genomic_DNA"/>
</dbReference>
<dbReference type="CDD" id="cd00063">
    <property type="entry name" value="FN3"/>
    <property type="match status" value="1"/>
</dbReference>
<dbReference type="GO" id="GO:0030154">
    <property type="term" value="P:cell differentiation"/>
    <property type="evidence" value="ECO:0007669"/>
    <property type="project" value="UniProtKB-ARBA"/>
</dbReference>
<evidence type="ECO:0000256" key="1">
    <source>
        <dbReference type="ARBA" id="ARBA00023319"/>
    </source>
</evidence>
<reference evidence="3" key="1">
    <citation type="submission" date="2021-06" db="EMBL/GenBank/DDBJ databases">
        <authorList>
            <person name="Hodson N. C."/>
            <person name="Mongue J. A."/>
            <person name="Jaron S. K."/>
        </authorList>
    </citation>
    <scope>NUCLEOTIDE SEQUENCE</scope>
</reference>
<comment type="caution">
    <text evidence="3">The sequence shown here is derived from an EMBL/GenBank/DDBJ whole genome shotgun (WGS) entry which is preliminary data.</text>
</comment>
<dbReference type="Proteomes" id="UP000708208">
    <property type="component" value="Unassembled WGS sequence"/>
</dbReference>
<keyword evidence="4" id="KW-1185">Reference proteome</keyword>
<organism evidence="3 4">
    <name type="scientific">Allacma fusca</name>
    <dbReference type="NCBI Taxonomy" id="39272"/>
    <lineage>
        <taxon>Eukaryota</taxon>
        <taxon>Metazoa</taxon>
        <taxon>Ecdysozoa</taxon>
        <taxon>Arthropoda</taxon>
        <taxon>Hexapoda</taxon>
        <taxon>Collembola</taxon>
        <taxon>Symphypleona</taxon>
        <taxon>Sminthuridae</taxon>
        <taxon>Allacma</taxon>
    </lineage>
</organism>
<feature type="domain" description="Fibronectin type-III" evidence="2">
    <location>
        <begin position="46"/>
        <end position="137"/>
    </location>
</feature>
<dbReference type="InterPro" id="IPR003961">
    <property type="entry name" value="FN3_dom"/>
</dbReference>
<evidence type="ECO:0000259" key="2">
    <source>
        <dbReference type="PROSITE" id="PS50853"/>
    </source>
</evidence>
<accession>A0A8J2LPG2</accession>
<dbReference type="PROSITE" id="PS50853">
    <property type="entry name" value="FN3"/>
    <property type="match status" value="1"/>
</dbReference>
<evidence type="ECO:0000313" key="3">
    <source>
        <dbReference type="EMBL" id="CAG7826939.1"/>
    </source>
</evidence>